<feature type="region of interest" description="Disordered" evidence="1">
    <location>
        <begin position="191"/>
        <end position="240"/>
    </location>
</feature>
<feature type="compositionally biased region" description="Basic and acidic residues" evidence="1">
    <location>
        <begin position="54"/>
        <end position="68"/>
    </location>
</feature>
<proteinExistence type="predicted"/>
<evidence type="ECO:0000313" key="2">
    <source>
        <dbReference type="EMBL" id="KZM19828.1"/>
    </source>
</evidence>
<organism evidence="2 3">
    <name type="scientific">Didymella rabiei</name>
    <name type="common">Chickpea ascochyta blight fungus</name>
    <name type="synonym">Mycosphaerella rabiei</name>
    <dbReference type="NCBI Taxonomy" id="5454"/>
    <lineage>
        <taxon>Eukaryota</taxon>
        <taxon>Fungi</taxon>
        <taxon>Dikarya</taxon>
        <taxon>Ascomycota</taxon>
        <taxon>Pezizomycotina</taxon>
        <taxon>Dothideomycetes</taxon>
        <taxon>Pleosporomycetidae</taxon>
        <taxon>Pleosporales</taxon>
        <taxon>Pleosporineae</taxon>
        <taxon>Didymellaceae</taxon>
        <taxon>Ascochyta</taxon>
    </lineage>
</organism>
<sequence>MMGHAEAAVEPDVLQDRVFVVSLIRVLTDTFGSSKDLYHKLKQKPDSDDEHENMEDAKQSSSRGRQDSHSNLSEALGRHVRWSLDRRDMHRSDSEDKLICTASSQVQTTYDHGYRKLGEVYARGDNIAKIQLQSHIIKLQQTLIRIHQDLMLSNYLAVSSSHSQRIQLVQTVRTTRAGAIQALDLLCQRLLASPPGQGPNPHPPMPGAFPQPPRSRRSSSSSSSSDPHTPVPSKPPTKPTPTINELFCRYALELQNHPRRPLSQNFTLGGSNRCPICCSLVPIRPNKAWEVIVDSAGRRSRGNRFLVRNRFVIKCHRASGGFACILCASHGDADTVCRSLEALMEHLWKEHKSEDMERDCDIVEC</sequence>
<dbReference type="AlphaFoldDB" id="A0A162Y589"/>
<name>A0A162Y589_DIDRA</name>
<dbReference type="STRING" id="5454.A0A162Y589"/>
<reference evidence="2 3" key="1">
    <citation type="journal article" date="2016" name="Sci. Rep.">
        <title>Draft genome sequencing and secretome analysis of fungal phytopathogen Ascochyta rabiei provides insight into the necrotrophic effector repertoire.</title>
        <authorList>
            <person name="Verma S."/>
            <person name="Gazara R.K."/>
            <person name="Nizam S."/>
            <person name="Parween S."/>
            <person name="Chattopadhyay D."/>
            <person name="Verma P.K."/>
        </authorList>
    </citation>
    <scope>NUCLEOTIDE SEQUENCE [LARGE SCALE GENOMIC DNA]</scope>
    <source>
        <strain evidence="2 3">ArDII</strain>
    </source>
</reference>
<feature type="compositionally biased region" description="Pro residues" evidence="1">
    <location>
        <begin position="229"/>
        <end position="239"/>
    </location>
</feature>
<feature type="region of interest" description="Disordered" evidence="1">
    <location>
        <begin position="42"/>
        <end position="72"/>
    </location>
</feature>
<evidence type="ECO:0000313" key="3">
    <source>
        <dbReference type="Proteomes" id="UP000076837"/>
    </source>
</evidence>
<dbReference type="PANTHER" id="PTHR42354">
    <property type="entry name" value="C2H2-TYPE DOMAIN-CONTAINING PROTEIN"/>
    <property type="match status" value="1"/>
</dbReference>
<feature type="compositionally biased region" description="Pro residues" evidence="1">
    <location>
        <begin position="196"/>
        <end position="213"/>
    </location>
</feature>
<gene>
    <name evidence="2" type="ORF">ST47_g9149</name>
</gene>
<evidence type="ECO:0000256" key="1">
    <source>
        <dbReference type="SAM" id="MobiDB-lite"/>
    </source>
</evidence>
<accession>A0A162Y589</accession>
<dbReference type="PANTHER" id="PTHR42354:SF1">
    <property type="entry name" value="C2H2-TYPE DOMAIN-CONTAINING PROTEIN"/>
    <property type="match status" value="1"/>
</dbReference>
<comment type="caution">
    <text evidence="2">The sequence shown here is derived from an EMBL/GenBank/DDBJ whole genome shotgun (WGS) entry which is preliminary data.</text>
</comment>
<dbReference type="Proteomes" id="UP000076837">
    <property type="component" value="Unassembled WGS sequence"/>
</dbReference>
<dbReference type="EMBL" id="JYNV01000290">
    <property type="protein sequence ID" value="KZM19828.1"/>
    <property type="molecule type" value="Genomic_DNA"/>
</dbReference>
<feature type="compositionally biased region" description="Low complexity" evidence="1">
    <location>
        <begin position="218"/>
        <end position="228"/>
    </location>
</feature>
<protein>
    <submittedName>
        <fullName evidence="2">Uncharacterized protein</fullName>
    </submittedName>
</protein>
<keyword evidence="3" id="KW-1185">Reference proteome</keyword>